<feature type="transmembrane region" description="Helical" evidence="1">
    <location>
        <begin position="37"/>
        <end position="56"/>
    </location>
</feature>
<keyword evidence="1" id="KW-1133">Transmembrane helix</keyword>
<evidence type="ECO:0000313" key="2">
    <source>
        <dbReference type="EMBL" id="MVT12401.1"/>
    </source>
</evidence>
<protein>
    <submittedName>
        <fullName evidence="2">DUF4199 family protein</fullName>
    </submittedName>
</protein>
<evidence type="ECO:0000256" key="1">
    <source>
        <dbReference type="SAM" id="Phobius"/>
    </source>
</evidence>
<dbReference type="EMBL" id="WRXN01000025">
    <property type="protein sequence ID" value="MVT12401.1"/>
    <property type="molecule type" value="Genomic_DNA"/>
</dbReference>
<keyword evidence="1" id="KW-0812">Transmembrane</keyword>
<dbReference type="RefSeq" id="WP_157309819.1">
    <property type="nucleotide sequence ID" value="NZ_WRXN01000025.1"/>
</dbReference>
<reference evidence="2 3" key="1">
    <citation type="submission" date="2019-12" db="EMBL/GenBank/DDBJ databases">
        <title>Chitinophaga sp. strain ysch24 (GDMCC 1.1355), whole genome shotgun sequence.</title>
        <authorList>
            <person name="Zhang X."/>
        </authorList>
    </citation>
    <scope>NUCLEOTIDE SEQUENCE [LARGE SCALE GENOMIC DNA]</scope>
    <source>
        <strain evidence="3">ysch24</strain>
    </source>
</reference>
<dbReference type="InterPro" id="IPR025250">
    <property type="entry name" value="DUF4199"/>
</dbReference>
<name>A0A7K1UDF1_9BACT</name>
<proteinExistence type="predicted"/>
<gene>
    <name evidence="2" type="ORF">GO493_29375</name>
</gene>
<accession>A0A7K1UDF1</accession>
<comment type="caution">
    <text evidence="2">The sequence shown here is derived from an EMBL/GenBank/DDBJ whole genome shotgun (WGS) entry which is preliminary data.</text>
</comment>
<evidence type="ECO:0000313" key="3">
    <source>
        <dbReference type="Proteomes" id="UP000461730"/>
    </source>
</evidence>
<feature type="transmembrane region" description="Helical" evidence="1">
    <location>
        <begin position="12"/>
        <end position="31"/>
    </location>
</feature>
<feature type="transmembrane region" description="Helical" evidence="1">
    <location>
        <begin position="153"/>
        <end position="174"/>
    </location>
</feature>
<organism evidence="2 3">
    <name type="scientific">Chitinophaga tropicalis</name>
    <dbReference type="NCBI Taxonomy" id="2683588"/>
    <lineage>
        <taxon>Bacteria</taxon>
        <taxon>Pseudomonadati</taxon>
        <taxon>Bacteroidota</taxon>
        <taxon>Chitinophagia</taxon>
        <taxon>Chitinophagales</taxon>
        <taxon>Chitinophagaceae</taxon>
        <taxon>Chitinophaga</taxon>
    </lineage>
</organism>
<dbReference type="Proteomes" id="UP000461730">
    <property type="component" value="Unassembled WGS sequence"/>
</dbReference>
<dbReference type="Pfam" id="PF13858">
    <property type="entry name" value="DUF4199"/>
    <property type="match status" value="1"/>
</dbReference>
<dbReference type="AlphaFoldDB" id="A0A7K1UDF1"/>
<keyword evidence="1" id="KW-0472">Membrane</keyword>
<sequence length="180" mass="19845">MSNATYPNPGIKWGLIAGVVAVIAGIVLYLTDALVLFSLKFSGILLIIYSICALMAGLEKKRRQSGILGIREGLQPVFTTFVIGSLMSTLFTYILVNYIDPSVTVKMKQSAIESYKAMENVSRAMGATQQDYEKGLADLQAQQDFRLTFAGSFLLYLRGLILYFVVSLLLALTIRKQRTA</sequence>
<feature type="transmembrane region" description="Helical" evidence="1">
    <location>
        <begin position="77"/>
        <end position="99"/>
    </location>
</feature>
<keyword evidence="3" id="KW-1185">Reference proteome</keyword>